<feature type="compositionally biased region" description="Low complexity" evidence="12">
    <location>
        <begin position="379"/>
        <end position="389"/>
    </location>
</feature>
<evidence type="ECO:0000256" key="9">
    <source>
        <dbReference type="ARBA" id="ARBA00023136"/>
    </source>
</evidence>
<dbReference type="GO" id="GO:0005789">
    <property type="term" value="C:endoplasmic reticulum membrane"/>
    <property type="evidence" value="ECO:0007669"/>
    <property type="project" value="UniProtKB-SubCell"/>
</dbReference>
<evidence type="ECO:0000256" key="7">
    <source>
        <dbReference type="ARBA" id="ARBA00023006"/>
    </source>
</evidence>
<evidence type="ECO:0000256" key="11">
    <source>
        <dbReference type="ARBA" id="ARBA00024615"/>
    </source>
</evidence>
<keyword evidence="9" id="KW-0472">Membrane</keyword>
<comment type="catalytic activity">
    <reaction evidence="11">
        <text>a 1,2-diacyl-sn-glycero-3-phosphoethanolamine(in) = a 1,2-diacyl-sn-glycero-3-phosphoethanolamine(out)</text>
        <dbReference type="Rhea" id="RHEA:38895"/>
        <dbReference type="ChEBI" id="CHEBI:64612"/>
    </reaction>
</comment>
<dbReference type="PANTHER" id="PTHR13190">
    <property type="entry name" value="AUTOPHAGY-RELATED 2, ISOFORM A"/>
    <property type="match status" value="1"/>
</dbReference>
<dbReference type="GO" id="GO:0061709">
    <property type="term" value="P:reticulophagy"/>
    <property type="evidence" value="ECO:0007669"/>
    <property type="project" value="TreeGrafter"/>
</dbReference>
<comment type="subcellular location">
    <subcellularLocation>
        <location evidence="1">Endoplasmic reticulum membrane</location>
        <topology evidence="1">Peripheral membrane protein</topology>
    </subcellularLocation>
    <subcellularLocation>
        <location evidence="2">Preautophagosomal structure membrane</location>
        <topology evidence="2">Peripheral membrane protein</topology>
    </subcellularLocation>
</comment>
<evidence type="ECO:0000256" key="2">
    <source>
        <dbReference type="ARBA" id="ARBA00004623"/>
    </source>
</evidence>
<evidence type="ECO:0000256" key="6">
    <source>
        <dbReference type="ARBA" id="ARBA00022824"/>
    </source>
</evidence>
<evidence type="ECO:0000256" key="1">
    <source>
        <dbReference type="ARBA" id="ARBA00004406"/>
    </source>
</evidence>
<feature type="compositionally biased region" description="Low complexity" evidence="12">
    <location>
        <begin position="1804"/>
        <end position="1826"/>
    </location>
</feature>
<evidence type="ECO:0000256" key="3">
    <source>
        <dbReference type="ARBA" id="ARBA00009714"/>
    </source>
</evidence>
<name>A0A7M5WVP7_9CNID</name>
<feature type="region of interest" description="Disordered" evidence="12">
    <location>
        <begin position="1450"/>
        <end position="1471"/>
    </location>
</feature>
<feature type="compositionally biased region" description="Low complexity" evidence="12">
    <location>
        <begin position="1774"/>
        <end position="1789"/>
    </location>
</feature>
<dbReference type="GeneID" id="136820094"/>
<accession>A0A7M5WVP7</accession>
<keyword evidence="5" id="KW-0813">Transport</keyword>
<sequence length="2124" mass="236336">MPWYFPWSESIKKRACRYLLQHYLGDFLKEKLDLDQLSVDLYNGKGTIKEVPLDVWALNEMLSNSGVPIELVDGFIESISVLVPWKALLNDSCEIEIHGLQLTFAGRQKSEGSLVESIHSWSSMSMTTSIQMAQECLKQDPTLADPQESGQSFEGLEAFAQTIESVLARVRLSFVNTKIRLEHLPFAAKSGVGIDLTIDRIDYWDLSHEEIGRDNTPQHSVYEPVAVAIKNFQIIGANLFIDEFPKQNRTRLRSMYSDEDEDLSGSPLSPLKEDYTRYVGGGVGSSRSHQDEDIPPNLLPKVKFLSSCGKQNIKLKLKQNDAIPGHKIDLEYSIAALNMFLTPREFHLLNDVVTSLSEAASSFSDTSSTSRDNNIYYNGQNHHGNQHQQQQHHHHHRPKMREMRTEDFTKVEESLQQQFTSVDSHDWKSAINSLNSTEGTSMNRASSEEEFFSMTDYPLPQLGQPTLLNTVKQCNLTGSEDISTGRFSPTSPRSTLSNISLGGSSGSLTSKGTLTEKASTIFRGSTSGSPGQRTQHGFVSSPTATATTNLGLAGVGKLDDTGESTRVRMRASNIIIIVLHRDPLEGVDSVDCSLEEISANFFNHVSQYSIQSLFGINADDVKDNLLSICTYDHLRILSSALNIEAEFNSNSQSIDLILGKLSIDENLFEDNGYRRKPYSQTQVVSFDQQDVSPLYPGSFGASLSPCVKLKISKTARSATGVHSRGSMAPKSQITVELGTIILDVDLTLMDRIAALLSQEPLYKTISPAHPHYSDMYNSLATGKSANHETAYRQAMYDSPMNSDYKTDLVCKCAKSQIFLRIPVPDLRSSSNLEKKPWWRRQVHKESLLIDLHGFELKTILASSNHPTSSSYDLGFREAKGTFITPTNKYHVFDIGPTTEEGESGSMGVDMPRILINLTPPSSRSVFETSEGLSKDDSSPDSIEDQYPWMKSEPSPFSTQPNMYNENEEMVTPGSVNEMNAFQEFVSSNTSMAVNCYFPSMRMNLHTNEVFELFYNRIFGDLVMFEPTAPAPVELPSKMNNPYESVHINLASHIGQLDSGMANLNAGDKFFMCRSAVRGDTYDSHSTGDDNSLFSGDFYNDAYTRQHQQTNFSFSLHIDDGKIALFPPLNPATETENKEDTLHEDSDESLLGHVVISAKEAHLFVASGFKGKTNLDFIELYTNTIDFYHNSILNESIDFMLMQDALCIDYLEQTIYPSMPSIQKKCRASCRPEGTAMLSLAMKCVSHPESKRKENTVSVAIRGGTLKHRVLPSGHSWLTQIMDFMDIKDFAITGYTFPSVVTTLHMHLWGCAIDYRPLHIPIHSLLTMESFSLSSNIIPGSSTSILRFIFEDSALHLCDRSLNDMCDFDEFVSVLDMGIFELSLKFNSDKGKKQPVFEMTMSNNLLNIRTCADSCVALMKLVQYFASDGDLQTGIAAEIERDFNESLELASQELSQPAPSQLPTTSEVVEGERENDSIDIHSLMIDAMNDTDEMVDDRFQGTVIDEHIDEETGDESDTSADEFCLLDDAQAEVQDEFEPVLRQISDIRINLIENFIPIPQGKHDQLLSPDGYPCATHRYTIKEMSLMWQMYGGSDFTLPKSRRPSSASQQTSAPQYNNPMSKGKSDKANRANRVAGGPNRDLETLMELQMNKIRFQHEVFPETAKQIYRDVLLVYDLELRDRLTSSMINKFLYRFSSENMPKQSSANMISIRLLVTKPEDSARSEEAALRISLQPLRFNVDQDSLFFLREFFTKVGGMSSSTNAPNRPPSAGNRPPSVSSVDYSSSPGGVNYLSGSPATGTEPFSGVHSSSPSTASPQMSHLQQQQQRASVGDTPTIRHTPSTESLKSTEQPSLFIKSFLFSPEVPIRLDYHGKYVNIEKGTLAGLIMGLSQLNCSELKLKRLCSRSGLLGADKLVNFIINEWLNDIKQNQLQSILGGVGPAYSLMQLFQGLKDLFWMPVLQYRQDGRIVRGIQKGAHSFSTSTAMAVLELSNKLVSTMQGLAELTFDMVSSGPSHVSSRQSTTQAAHPAELREGIANAYTVLTEGLSETASNLVRVATEEHEKKGMTGAVGGVLRQIPPTVVKPLILATEATSNVLGGAMNQLQPDKREEALQKWKQNSKTEKK</sequence>
<dbReference type="GO" id="GO:0034045">
    <property type="term" value="C:phagophore assembly site membrane"/>
    <property type="evidence" value="ECO:0007669"/>
    <property type="project" value="UniProtKB-SubCell"/>
</dbReference>
<dbReference type="GO" id="GO:0061908">
    <property type="term" value="C:phagophore"/>
    <property type="evidence" value="ECO:0007669"/>
    <property type="project" value="TreeGrafter"/>
</dbReference>
<keyword evidence="14" id="KW-1185">Reference proteome</keyword>
<comment type="catalytic activity">
    <reaction evidence="10">
        <text>a 1,2-diacyl-sn-glycero-3-phospho-L-serine(in) = a 1,2-diacyl-sn-glycero-3-phospho-L-serine(out)</text>
        <dbReference type="Rhea" id="RHEA:38663"/>
        <dbReference type="ChEBI" id="CHEBI:57262"/>
    </reaction>
</comment>
<feature type="compositionally biased region" description="Low complexity" evidence="12">
    <location>
        <begin position="1603"/>
        <end position="1613"/>
    </location>
</feature>
<protein>
    <recommendedName>
        <fullName evidence="4">Autophagy-related protein 2</fullName>
    </recommendedName>
</protein>
<keyword evidence="8" id="KW-0445">Lipid transport</keyword>
<evidence type="ECO:0000256" key="10">
    <source>
        <dbReference type="ARBA" id="ARBA00024479"/>
    </source>
</evidence>
<dbReference type="OrthoDB" id="18982at2759"/>
<evidence type="ECO:0000256" key="4">
    <source>
        <dbReference type="ARBA" id="ARBA00018070"/>
    </source>
</evidence>
<dbReference type="GO" id="GO:0000422">
    <property type="term" value="P:autophagy of mitochondrion"/>
    <property type="evidence" value="ECO:0007669"/>
    <property type="project" value="TreeGrafter"/>
</dbReference>
<dbReference type="GO" id="GO:0043495">
    <property type="term" value="F:protein-membrane adaptor activity"/>
    <property type="evidence" value="ECO:0007669"/>
    <property type="project" value="TreeGrafter"/>
</dbReference>
<dbReference type="Pfam" id="PF13329">
    <property type="entry name" value="ATG2_CAD"/>
    <property type="match status" value="3"/>
</dbReference>
<feature type="region of interest" description="Disordered" evidence="12">
    <location>
        <begin position="1757"/>
        <end position="1848"/>
    </location>
</feature>
<dbReference type="GO" id="GO:0000045">
    <property type="term" value="P:autophagosome assembly"/>
    <property type="evidence" value="ECO:0007669"/>
    <property type="project" value="TreeGrafter"/>
</dbReference>
<feature type="region of interest" description="Disordered" evidence="12">
    <location>
        <begin position="1598"/>
        <end position="1638"/>
    </location>
</feature>
<evidence type="ECO:0000256" key="8">
    <source>
        <dbReference type="ARBA" id="ARBA00023055"/>
    </source>
</evidence>
<dbReference type="InterPro" id="IPR026849">
    <property type="entry name" value="ATG2"/>
</dbReference>
<keyword evidence="6" id="KW-0256">Endoplasmic reticulum</keyword>
<evidence type="ECO:0000313" key="14">
    <source>
        <dbReference type="Proteomes" id="UP000594262"/>
    </source>
</evidence>
<dbReference type="RefSeq" id="XP_066932434.1">
    <property type="nucleotide sequence ID" value="XM_067076333.1"/>
</dbReference>
<feature type="region of interest" description="Disordered" evidence="12">
    <location>
        <begin position="921"/>
        <end position="943"/>
    </location>
</feature>
<dbReference type="GO" id="GO:0061723">
    <property type="term" value="P:glycophagy"/>
    <property type="evidence" value="ECO:0007669"/>
    <property type="project" value="TreeGrafter"/>
</dbReference>
<feature type="compositionally biased region" description="Polar residues" evidence="12">
    <location>
        <begin position="1451"/>
        <end position="1466"/>
    </location>
</feature>
<dbReference type="EnsemblMetazoa" id="CLYHEMT013880.1">
    <property type="protein sequence ID" value="CLYHEMP013880.1"/>
    <property type="gene ID" value="CLYHEMG013880"/>
</dbReference>
<dbReference type="Proteomes" id="UP000594262">
    <property type="component" value="Unplaced"/>
</dbReference>
<feature type="compositionally biased region" description="Polar residues" evidence="12">
    <location>
        <begin position="1836"/>
        <end position="1848"/>
    </location>
</feature>
<evidence type="ECO:0000313" key="13">
    <source>
        <dbReference type="EnsemblMetazoa" id="CLYHEMP013880.1"/>
    </source>
</evidence>
<keyword evidence="7" id="KW-0072">Autophagy</keyword>
<dbReference type="PANTHER" id="PTHR13190:SF1">
    <property type="entry name" value="AUTOPHAGY-RELATED 2, ISOFORM A"/>
    <property type="match status" value="1"/>
</dbReference>
<evidence type="ECO:0000256" key="5">
    <source>
        <dbReference type="ARBA" id="ARBA00022448"/>
    </source>
</evidence>
<reference evidence="13" key="1">
    <citation type="submission" date="2021-01" db="UniProtKB">
        <authorList>
            <consortium name="EnsemblMetazoa"/>
        </authorList>
    </citation>
    <scope>IDENTIFICATION</scope>
</reference>
<feature type="region of interest" description="Disordered" evidence="12">
    <location>
        <begin position="379"/>
        <end position="398"/>
    </location>
</feature>
<comment type="similarity">
    <text evidence="3">Belongs to the ATG2 family.</text>
</comment>
<proteinExistence type="inferred from homology"/>
<dbReference type="GO" id="GO:0006869">
    <property type="term" value="P:lipid transport"/>
    <property type="evidence" value="ECO:0007669"/>
    <property type="project" value="UniProtKB-KW"/>
</dbReference>
<feature type="compositionally biased region" description="Polar residues" evidence="12">
    <location>
        <begin position="482"/>
        <end position="493"/>
    </location>
</feature>
<feature type="compositionally biased region" description="Polar residues" evidence="12">
    <location>
        <begin position="921"/>
        <end position="931"/>
    </location>
</feature>
<feature type="region of interest" description="Disordered" evidence="12">
    <location>
        <begin position="482"/>
        <end position="502"/>
    </location>
</feature>
<dbReference type="GO" id="GO:0032266">
    <property type="term" value="F:phosphatidylinositol-3-phosphate binding"/>
    <property type="evidence" value="ECO:0007669"/>
    <property type="project" value="TreeGrafter"/>
</dbReference>
<evidence type="ECO:0000256" key="12">
    <source>
        <dbReference type="SAM" id="MobiDB-lite"/>
    </source>
</evidence>
<dbReference type="GO" id="GO:0034727">
    <property type="term" value="P:piecemeal microautophagy of the nucleus"/>
    <property type="evidence" value="ECO:0007669"/>
    <property type="project" value="TreeGrafter"/>
</dbReference>
<organism evidence="13 14">
    <name type="scientific">Clytia hemisphaerica</name>
    <dbReference type="NCBI Taxonomy" id="252671"/>
    <lineage>
        <taxon>Eukaryota</taxon>
        <taxon>Metazoa</taxon>
        <taxon>Cnidaria</taxon>
        <taxon>Hydrozoa</taxon>
        <taxon>Hydroidolina</taxon>
        <taxon>Leptothecata</taxon>
        <taxon>Obeliida</taxon>
        <taxon>Clytiidae</taxon>
        <taxon>Clytia</taxon>
    </lineage>
</organism>